<dbReference type="PANTHER" id="PTHR13396">
    <property type="entry name" value="NEDD4 FAMILY INTERACTING PROTEIN 1/2"/>
    <property type="match status" value="1"/>
</dbReference>
<evidence type="ECO:0000313" key="7">
    <source>
        <dbReference type="Proteomes" id="UP000193920"/>
    </source>
</evidence>
<dbReference type="PANTHER" id="PTHR13396:SF5">
    <property type="entry name" value="NEDD4 FAMILY INTERACTING PROTEIN"/>
    <property type="match status" value="1"/>
</dbReference>
<evidence type="ECO:0000256" key="5">
    <source>
        <dbReference type="SAM" id="Phobius"/>
    </source>
</evidence>
<feature type="transmembrane region" description="Helical" evidence="5">
    <location>
        <begin position="261"/>
        <end position="278"/>
    </location>
</feature>
<dbReference type="STRING" id="1754190.A0A1Y2EUR9"/>
<reference evidence="6 7" key="1">
    <citation type="submission" date="2016-08" db="EMBL/GenBank/DDBJ databases">
        <title>A Parts List for Fungal Cellulosomes Revealed by Comparative Genomics.</title>
        <authorList>
            <consortium name="DOE Joint Genome Institute"/>
            <person name="Haitjema C.H."/>
            <person name="Gilmore S.P."/>
            <person name="Henske J.K."/>
            <person name="Solomon K.V."/>
            <person name="De Groot R."/>
            <person name="Kuo A."/>
            <person name="Mondo S.J."/>
            <person name="Salamov A.A."/>
            <person name="Labutti K."/>
            <person name="Zhao Z."/>
            <person name="Chiniquy J."/>
            <person name="Barry K."/>
            <person name="Brewer H.M."/>
            <person name="Purvine S.O."/>
            <person name="Wright A.T."/>
            <person name="Boxma B."/>
            <person name="Van Alen T."/>
            <person name="Hackstein J.H."/>
            <person name="Baker S.E."/>
            <person name="Grigoriev I.V."/>
            <person name="O'Malley M.A."/>
        </authorList>
    </citation>
    <scope>NUCLEOTIDE SEQUENCE [LARGE SCALE GENOMIC DNA]</scope>
    <source>
        <strain evidence="6 7">G1</strain>
    </source>
</reference>
<accession>A0A1Y2EUR9</accession>
<feature type="transmembrane region" description="Helical" evidence="5">
    <location>
        <begin position="208"/>
        <end position="231"/>
    </location>
</feature>
<protein>
    <submittedName>
        <fullName evidence="6">Uncharacterized protein</fullName>
    </submittedName>
</protein>
<dbReference type="GO" id="GO:0006511">
    <property type="term" value="P:ubiquitin-dependent protein catabolic process"/>
    <property type="evidence" value="ECO:0007669"/>
    <property type="project" value="TreeGrafter"/>
</dbReference>
<evidence type="ECO:0000256" key="2">
    <source>
        <dbReference type="ARBA" id="ARBA00022692"/>
    </source>
</evidence>
<evidence type="ECO:0000256" key="4">
    <source>
        <dbReference type="ARBA" id="ARBA00023136"/>
    </source>
</evidence>
<dbReference type="GO" id="GO:0005794">
    <property type="term" value="C:Golgi apparatus"/>
    <property type="evidence" value="ECO:0007669"/>
    <property type="project" value="TreeGrafter"/>
</dbReference>
<dbReference type="GO" id="GO:0007034">
    <property type="term" value="P:vacuolar transport"/>
    <property type="evidence" value="ECO:0007669"/>
    <property type="project" value="InterPro"/>
</dbReference>
<keyword evidence="2 5" id="KW-0812">Transmembrane</keyword>
<dbReference type="GO" id="GO:0048471">
    <property type="term" value="C:perinuclear region of cytoplasm"/>
    <property type="evidence" value="ECO:0007669"/>
    <property type="project" value="TreeGrafter"/>
</dbReference>
<comment type="caution">
    <text evidence="6">The sequence shown here is derived from an EMBL/GenBank/DDBJ whole genome shotgun (WGS) entry which is preliminary data.</text>
</comment>
<name>A0A1Y2EUR9_9FUNG</name>
<evidence type="ECO:0000256" key="3">
    <source>
        <dbReference type="ARBA" id="ARBA00022989"/>
    </source>
</evidence>
<keyword evidence="4 5" id="KW-0472">Membrane</keyword>
<dbReference type="GO" id="GO:0016020">
    <property type="term" value="C:membrane"/>
    <property type="evidence" value="ECO:0007669"/>
    <property type="project" value="UniProtKB-SubCell"/>
</dbReference>
<evidence type="ECO:0000256" key="1">
    <source>
        <dbReference type="ARBA" id="ARBA00004141"/>
    </source>
</evidence>
<organism evidence="6 7">
    <name type="scientific">Neocallimastix californiae</name>
    <dbReference type="NCBI Taxonomy" id="1754190"/>
    <lineage>
        <taxon>Eukaryota</taxon>
        <taxon>Fungi</taxon>
        <taxon>Fungi incertae sedis</taxon>
        <taxon>Chytridiomycota</taxon>
        <taxon>Chytridiomycota incertae sedis</taxon>
        <taxon>Neocallimastigomycetes</taxon>
        <taxon>Neocallimastigales</taxon>
        <taxon>Neocallimastigaceae</taxon>
        <taxon>Neocallimastix</taxon>
    </lineage>
</organism>
<dbReference type="AlphaFoldDB" id="A0A1Y2EUR9"/>
<evidence type="ECO:0000313" key="6">
    <source>
        <dbReference type="EMBL" id="ORY74906.1"/>
    </source>
</evidence>
<keyword evidence="7" id="KW-1185">Reference proteome</keyword>
<sequence length="308" mass="34944">MTNNKLEENSKSISLQAITIDDPRNEASTSNAIDSIINLSNESRASSLSNLNVSRDTSNHHSKLYNFFFKRFTKDKNNTLKYAKLENSVQPEIQSSSVYDIEEAIASSSNHSARNLVNKLNKNLQNNVNRLINNPKPKETVINLNTRDGVFSNLNEKPEIRSTRLPTYYEVTGEYANELDDPNIEVSIGQDIDDFGELLINDLQVGSWYSFWGTIIVSAVLEFIGFIFTFFLTSTHSAKDGSIVGLGIILYKYALCNAPVYDLWFIIFLIVLGTILCVKGTRDFRKTKRIEKLVNSDPERYLEPNNNY</sequence>
<dbReference type="Pfam" id="PF10176">
    <property type="entry name" value="NEDD4_Bsd2"/>
    <property type="match status" value="1"/>
</dbReference>
<dbReference type="GO" id="GO:0005783">
    <property type="term" value="C:endoplasmic reticulum"/>
    <property type="evidence" value="ECO:0007669"/>
    <property type="project" value="TreeGrafter"/>
</dbReference>
<dbReference type="OrthoDB" id="10003116at2759"/>
<gene>
    <name evidence="6" type="ORF">LY90DRAFT_666038</name>
</gene>
<keyword evidence="3 5" id="KW-1133">Transmembrane helix</keyword>
<comment type="subcellular location">
    <subcellularLocation>
        <location evidence="1">Membrane</location>
        <topology evidence="1">Multi-pass membrane protein</topology>
    </subcellularLocation>
</comment>
<dbReference type="GO" id="GO:0031398">
    <property type="term" value="P:positive regulation of protein ubiquitination"/>
    <property type="evidence" value="ECO:0007669"/>
    <property type="project" value="TreeGrafter"/>
</dbReference>
<dbReference type="Proteomes" id="UP000193920">
    <property type="component" value="Unassembled WGS sequence"/>
</dbReference>
<dbReference type="InterPro" id="IPR019325">
    <property type="entry name" value="NEDD4/Bsd2"/>
</dbReference>
<proteinExistence type="predicted"/>
<dbReference type="EMBL" id="MCOG01000027">
    <property type="protein sequence ID" value="ORY74906.1"/>
    <property type="molecule type" value="Genomic_DNA"/>
</dbReference>
<dbReference type="GO" id="GO:0030001">
    <property type="term" value="P:metal ion transport"/>
    <property type="evidence" value="ECO:0007669"/>
    <property type="project" value="InterPro"/>
</dbReference>